<dbReference type="EMBL" id="SRLO01001160">
    <property type="protein sequence ID" value="TNN40776.1"/>
    <property type="molecule type" value="Genomic_DNA"/>
</dbReference>
<feature type="signal peptide" evidence="2">
    <location>
        <begin position="1"/>
        <end position="22"/>
    </location>
</feature>
<sequence length="142" mass="15511">MCRIKLLKLLVLHLTAVSHAAATNTADTRLGIRSRCLRYAEQLLLAPGGRGSLANGADEELWYDLDCKSDNLSKHVSASFTSAVRQSDAHSGGRGGGDARLPPVGPRARGVGDVGFKYCREEEKEIDREQHEYRIPPCSHNV</sequence>
<keyword evidence="2" id="KW-0732">Signal</keyword>
<dbReference type="Proteomes" id="UP000314294">
    <property type="component" value="Unassembled WGS sequence"/>
</dbReference>
<evidence type="ECO:0000313" key="3">
    <source>
        <dbReference type="EMBL" id="TNN40776.1"/>
    </source>
</evidence>
<organism evidence="3 4">
    <name type="scientific">Liparis tanakae</name>
    <name type="common">Tanaka's snailfish</name>
    <dbReference type="NCBI Taxonomy" id="230148"/>
    <lineage>
        <taxon>Eukaryota</taxon>
        <taxon>Metazoa</taxon>
        <taxon>Chordata</taxon>
        <taxon>Craniata</taxon>
        <taxon>Vertebrata</taxon>
        <taxon>Euteleostomi</taxon>
        <taxon>Actinopterygii</taxon>
        <taxon>Neopterygii</taxon>
        <taxon>Teleostei</taxon>
        <taxon>Neoteleostei</taxon>
        <taxon>Acanthomorphata</taxon>
        <taxon>Eupercaria</taxon>
        <taxon>Perciformes</taxon>
        <taxon>Cottioidei</taxon>
        <taxon>Cottales</taxon>
        <taxon>Liparidae</taxon>
        <taxon>Liparis</taxon>
    </lineage>
</organism>
<evidence type="ECO:0000256" key="1">
    <source>
        <dbReference type="SAM" id="MobiDB-lite"/>
    </source>
</evidence>
<dbReference type="AlphaFoldDB" id="A0A4Z2FHS9"/>
<feature type="chain" id="PRO_5021453284" evidence="2">
    <location>
        <begin position="23"/>
        <end position="142"/>
    </location>
</feature>
<name>A0A4Z2FHS9_9TELE</name>
<proteinExistence type="predicted"/>
<protein>
    <submittedName>
        <fullName evidence="3">Uncharacterized protein</fullName>
    </submittedName>
</protein>
<evidence type="ECO:0000256" key="2">
    <source>
        <dbReference type="SAM" id="SignalP"/>
    </source>
</evidence>
<keyword evidence="4" id="KW-1185">Reference proteome</keyword>
<comment type="caution">
    <text evidence="3">The sequence shown here is derived from an EMBL/GenBank/DDBJ whole genome shotgun (WGS) entry which is preliminary data.</text>
</comment>
<evidence type="ECO:0000313" key="4">
    <source>
        <dbReference type="Proteomes" id="UP000314294"/>
    </source>
</evidence>
<gene>
    <name evidence="3" type="ORF">EYF80_049045</name>
</gene>
<reference evidence="3 4" key="1">
    <citation type="submission" date="2019-03" db="EMBL/GenBank/DDBJ databases">
        <title>First draft genome of Liparis tanakae, snailfish: a comprehensive survey of snailfish specific genes.</title>
        <authorList>
            <person name="Kim W."/>
            <person name="Song I."/>
            <person name="Jeong J.-H."/>
            <person name="Kim D."/>
            <person name="Kim S."/>
            <person name="Ryu S."/>
            <person name="Song J.Y."/>
            <person name="Lee S.K."/>
        </authorList>
    </citation>
    <scope>NUCLEOTIDE SEQUENCE [LARGE SCALE GENOMIC DNA]</scope>
    <source>
        <tissue evidence="3">Muscle</tissue>
    </source>
</reference>
<accession>A0A4Z2FHS9</accession>
<feature type="region of interest" description="Disordered" evidence="1">
    <location>
        <begin position="83"/>
        <end position="108"/>
    </location>
</feature>